<evidence type="ECO:0000256" key="6">
    <source>
        <dbReference type="ARBA" id="ARBA00022989"/>
    </source>
</evidence>
<feature type="transmembrane region" description="Helical" evidence="8">
    <location>
        <begin position="337"/>
        <end position="356"/>
    </location>
</feature>
<gene>
    <name evidence="9" type="ORF">SAMN02745216_01786</name>
</gene>
<dbReference type="SUPFAM" id="SSF81345">
    <property type="entry name" value="ABC transporter involved in vitamin B12 uptake, BtuC"/>
    <property type="match status" value="1"/>
</dbReference>
<feature type="transmembrane region" description="Helical" evidence="8">
    <location>
        <begin position="149"/>
        <end position="167"/>
    </location>
</feature>
<accession>A0A1M6JVX0</accession>
<evidence type="ECO:0000256" key="1">
    <source>
        <dbReference type="ARBA" id="ARBA00004651"/>
    </source>
</evidence>
<feature type="transmembrane region" description="Helical" evidence="8">
    <location>
        <begin position="221"/>
        <end position="243"/>
    </location>
</feature>
<evidence type="ECO:0000256" key="4">
    <source>
        <dbReference type="ARBA" id="ARBA00022475"/>
    </source>
</evidence>
<reference evidence="10" key="1">
    <citation type="submission" date="2016-11" db="EMBL/GenBank/DDBJ databases">
        <authorList>
            <person name="Varghese N."/>
            <person name="Submissions S."/>
        </authorList>
    </citation>
    <scope>NUCLEOTIDE SEQUENCE [LARGE SCALE GENOMIC DNA]</scope>
    <source>
        <strain evidence="10">DSM 16219</strain>
    </source>
</reference>
<evidence type="ECO:0000256" key="5">
    <source>
        <dbReference type="ARBA" id="ARBA00022692"/>
    </source>
</evidence>
<keyword evidence="3" id="KW-0813">Transport</keyword>
<evidence type="ECO:0000313" key="10">
    <source>
        <dbReference type="Proteomes" id="UP000183994"/>
    </source>
</evidence>
<dbReference type="GO" id="GO:0005886">
    <property type="term" value="C:plasma membrane"/>
    <property type="evidence" value="ECO:0007669"/>
    <property type="project" value="UniProtKB-SubCell"/>
</dbReference>
<feature type="transmembrane region" description="Helical" evidence="8">
    <location>
        <begin position="263"/>
        <end position="296"/>
    </location>
</feature>
<keyword evidence="5 8" id="KW-0812">Transmembrane</keyword>
<evidence type="ECO:0000256" key="3">
    <source>
        <dbReference type="ARBA" id="ARBA00022448"/>
    </source>
</evidence>
<dbReference type="GO" id="GO:0033214">
    <property type="term" value="P:siderophore-iron import into cell"/>
    <property type="evidence" value="ECO:0007669"/>
    <property type="project" value="TreeGrafter"/>
</dbReference>
<dbReference type="CDD" id="cd06550">
    <property type="entry name" value="TM_ABC_iron-siderophores_like"/>
    <property type="match status" value="1"/>
</dbReference>
<evidence type="ECO:0000313" key="9">
    <source>
        <dbReference type="EMBL" id="SHJ50808.1"/>
    </source>
</evidence>
<dbReference type="OrthoDB" id="9782305at2"/>
<organism evidence="9 10">
    <name type="scientific">Desulfatibacillum alkenivorans DSM 16219</name>
    <dbReference type="NCBI Taxonomy" id="1121393"/>
    <lineage>
        <taxon>Bacteria</taxon>
        <taxon>Pseudomonadati</taxon>
        <taxon>Thermodesulfobacteriota</taxon>
        <taxon>Desulfobacteria</taxon>
        <taxon>Desulfobacterales</taxon>
        <taxon>Desulfatibacillaceae</taxon>
        <taxon>Desulfatibacillum</taxon>
    </lineage>
</organism>
<feature type="transmembrane region" description="Helical" evidence="8">
    <location>
        <begin position="308"/>
        <end position="325"/>
    </location>
</feature>
<dbReference type="InterPro" id="IPR000522">
    <property type="entry name" value="ABC_transptr_permease_BtuC"/>
</dbReference>
<comment type="subcellular location">
    <subcellularLocation>
        <location evidence="1">Cell membrane</location>
        <topology evidence="1">Multi-pass membrane protein</topology>
    </subcellularLocation>
</comment>
<dbReference type="PANTHER" id="PTHR30472">
    <property type="entry name" value="FERRIC ENTEROBACTIN TRANSPORT SYSTEM PERMEASE PROTEIN"/>
    <property type="match status" value="1"/>
</dbReference>
<feature type="transmembrane region" description="Helical" evidence="8">
    <location>
        <begin position="28"/>
        <end position="53"/>
    </location>
</feature>
<dbReference type="InterPro" id="IPR037294">
    <property type="entry name" value="ABC_BtuC-like"/>
</dbReference>
<feature type="transmembrane region" description="Helical" evidence="8">
    <location>
        <begin position="117"/>
        <end position="137"/>
    </location>
</feature>
<dbReference type="Pfam" id="PF01032">
    <property type="entry name" value="FecCD"/>
    <property type="match status" value="1"/>
</dbReference>
<dbReference type="GO" id="GO:0022857">
    <property type="term" value="F:transmembrane transporter activity"/>
    <property type="evidence" value="ECO:0007669"/>
    <property type="project" value="InterPro"/>
</dbReference>
<keyword evidence="6 8" id="KW-1133">Transmembrane helix</keyword>
<keyword evidence="10" id="KW-1185">Reference proteome</keyword>
<dbReference type="AlphaFoldDB" id="A0A1M6JVX0"/>
<feature type="transmembrane region" description="Helical" evidence="8">
    <location>
        <begin position="90"/>
        <end position="111"/>
    </location>
</feature>
<evidence type="ECO:0000256" key="8">
    <source>
        <dbReference type="SAM" id="Phobius"/>
    </source>
</evidence>
<keyword evidence="4" id="KW-1003">Cell membrane</keyword>
<protein>
    <submittedName>
        <fullName evidence="9">Iron complex transport system permease protein</fullName>
    </submittedName>
</protein>
<dbReference type="PANTHER" id="PTHR30472:SF25">
    <property type="entry name" value="ABC TRANSPORTER PERMEASE PROTEIN MJ0876-RELATED"/>
    <property type="match status" value="1"/>
</dbReference>
<dbReference type="RefSeq" id="WP_073475051.1">
    <property type="nucleotide sequence ID" value="NZ_FQZU01000008.1"/>
</dbReference>
<dbReference type="STRING" id="1121393.SAMN02745216_01786"/>
<evidence type="ECO:0000256" key="2">
    <source>
        <dbReference type="ARBA" id="ARBA00007935"/>
    </source>
</evidence>
<comment type="similarity">
    <text evidence="2">Belongs to the binding-protein-dependent transport system permease family. FecCD subfamily.</text>
</comment>
<sequence length="363" mass="38010">MKASAIAHSAPEEIKGKALNIPGRQKKWAAILFGGGIVIIASICAAALGSVTISPWEVYSSILEGLIRPGGVLSESLEYKIVWDIRLPRAVMAVVAGMGLAVSGVAIQSVLRNPLASPFTVGVSSAAGFGAAMAVVLEFGITSNPKTMVASNAFFFSLVAVLFMYALASSKKGGPTMMVLAGIAVMYLFSAMTTLLQYLGTESELAQVIYWLFGSLASADWGRIAFVGGALVISLPIMMWFAWDLNVMAAGDDVAESLGIRTSRIRLICVTASAFLTAAIICMTGVIGFVCLVAPHMARLILGSDHRFLFPGAAILGALVLLSADTLGRTVVSPLEIPVGIVTSFVGVPLFLYLLLSSKQDKG</sequence>
<dbReference type="FunFam" id="1.10.3470.10:FF:000001">
    <property type="entry name" value="Vitamin B12 ABC transporter permease BtuC"/>
    <property type="match status" value="1"/>
</dbReference>
<dbReference type="EMBL" id="FQZU01000008">
    <property type="protein sequence ID" value="SHJ50808.1"/>
    <property type="molecule type" value="Genomic_DNA"/>
</dbReference>
<keyword evidence="7 8" id="KW-0472">Membrane</keyword>
<feature type="transmembrane region" description="Helical" evidence="8">
    <location>
        <begin position="179"/>
        <end position="200"/>
    </location>
</feature>
<dbReference type="Gene3D" id="1.10.3470.10">
    <property type="entry name" value="ABC transporter involved in vitamin B12 uptake, BtuC"/>
    <property type="match status" value="1"/>
</dbReference>
<dbReference type="Proteomes" id="UP000183994">
    <property type="component" value="Unassembled WGS sequence"/>
</dbReference>
<proteinExistence type="inferred from homology"/>
<name>A0A1M6JVX0_9BACT</name>
<evidence type="ECO:0000256" key="7">
    <source>
        <dbReference type="ARBA" id="ARBA00023136"/>
    </source>
</evidence>